<evidence type="ECO:0000256" key="1">
    <source>
        <dbReference type="SAM" id="SignalP"/>
    </source>
</evidence>
<feature type="domain" description="Choice-of-anchor A" evidence="3">
    <location>
        <begin position="27"/>
        <end position="262"/>
    </location>
</feature>
<proteinExistence type="predicted"/>
<feature type="domain" description="Ice-binding protein C-terminal" evidence="2">
    <location>
        <begin position="285"/>
        <end position="308"/>
    </location>
</feature>
<dbReference type="EMBL" id="BMYX01000001">
    <property type="protein sequence ID" value="GGY05494.1"/>
    <property type="molecule type" value="Genomic_DNA"/>
</dbReference>
<sequence length="313" mass="32523">MDIMKTRLLALGLLPFALPAHAALIDLGKAGQFGLFAFGNASVANSDVENAVAVGGNLAISGGYSINAKHHDVGGYALVVGRDVNWPQGGGSISGTSYAGGNWYAPSYLAKPATGASPVDFAAEKARLSLLSSDLSRVKTSAVTTQQWGGLNITGSNSQVEFINLSASQLSGANAMRLVSGFSGDATLVFNISGKSASLSNFDSSSLFNSYQGRALFNFYEAESITINGTSPHASILAPLATLSGQNGHIQGNVIVNNFTGGTWGSLQVNDNPFRAVNASQFTPAVPEPETWALMGLGMTSILLARRKSKKTR</sequence>
<gene>
    <name evidence="4" type="ORF">GCM10011289_05230</name>
</gene>
<dbReference type="NCBIfam" id="TIGR02595">
    <property type="entry name" value="PEP_CTERM"/>
    <property type="match status" value="1"/>
</dbReference>
<dbReference type="Pfam" id="PF07589">
    <property type="entry name" value="PEP-CTERM"/>
    <property type="match status" value="1"/>
</dbReference>
<reference evidence="4" key="1">
    <citation type="journal article" date="2014" name="Int. J. Syst. Evol. Microbiol.">
        <title>Complete genome sequence of Corynebacterium casei LMG S-19264T (=DSM 44701T), isolated from a smear-ripened cheese.</title>
        <authorList>
            <consortium name="US DOE Joint Genome Institute (JGI-PGF)"/>
            <person name="Walter F."/>
            <person name="Albersmeier A."/>
            <person name="Kalinowski J."/>
            <person name="Ruckert C."/>
        </authorList>
    </citation>
    <scope>NUCLEOTIDE SEQUENCE</scope>
    <source>
        <strain evidence="4">KCTC 32182</strain>
    </source>
</reference>
<name>A0A918NY27_9NEIS</name>
<keyword evidence="1" id="KW-0732">Signal</keyword>
<dbReference type="Pfam" id="PF20597">
    <property type="entry name" value="pAdhesive_15"/>
    <property type="match status" value="1"/>
</dbReference>
<evidence type="ECO:0008006" key="6">
    <source>
        <dbReference type="Google" id="ProtNLM"/>
    </source>
</evidence>
<evidence type="ECO:0000313" key="4">
    <source>
        <dbReference type="EMBL" id="GGY05494.1"/>
    </source>
</evidence>
<dbReference type="InterPro" id="IPR026588">
    <property type="entry name" value="Choice_anch_A"/>
</dbReference>
<feature type="signal peptide" evidence="1">
    <location>
        <begin position="1"/>
        <end position="22"/>
    </location>
</feature>
<evidence type="ECO:0000313" key="5">
    <source>
        <dbReference type="Proteomes" id="UP000645257"/>
    </source>
</evidence>
<evidence type="ECO:0000259" key="3">
    <source>
        <dbReference type="Pfam" id="PF20597"/>
    </source>
</evidence>
<feature type="chain" id="PRO_5037806248" description="Secreted protein with PEP-CTERM sorting signal/choice-of-anchor A domain-containing protein" evidence="1">
    <location>
        <begin position="23"/>
        <end position="313"/>
    </location>
</feature>
<protein>
    <recommendedName>
        <fullName evidence="6">Secreted protein with PEP-CTERM sorting signal/choice-of-anchor A domain-containing protein</fullName>
    </recommendedName>
</protein>
<dbReference type="AlphaFoldDB" id="A0A918NY27"/>
<evidence type="ECO:0000259" key="2">
    <source>
        <dbReference type="Pfam" id="PF07589"/>
    </source>
</evidence>
<dbReference type="NCBIfam" id="TIGR04215">
    <property type="entry name" value="choice_anch_A"/>
    <property type="match status" value="1"/>
</dbReference>
<dbReference type="Proteomes" id="UP000645257">
    <property type="component" value="Unassembled WGS sequence"/>
</dbReference>
<organism evidence="4 5">
    <name type="scientific">Paludibacterium paludis</name>
    <dbReference type="NCBI Taxonomy" id="1225769"/>
    <lineage>
        <taxon>Bacteria</taxon>
        <taxon>Pseudomonadati</taxon>
        <taxon>Pseudomonadota</taxon>
        <taxon>Betaproteobacteria</taxon>
        <taxon>Neisseriales</taxon>
        <taxon>Chromobacteriaceae</taxon>
        <taxon>Paludibacterium</taxon>
    </lineage>
</organism>
<reference evidence="4" key="2">
    <citation type="submission" date="2020-09" db="EMBL/GenBank/DDBJ databases">
        <authorList>
            <person name="Sun Q."/>
            <person name="Kim S."/>
        </authorList>
    </citation>
    <scope>NUCLEOTIDE SEQUENCE</scope>
    <source>
        <strain evidence="4">KCTC 32182</strain>
    </source>
</reference>
<dbReference type="InterPro" id="IPR013424">
    <property type="entry name" value="Ice-binding_C"/>
</dbReference>
<comment type="caution">
    <text evidence="4">The sequence shown here is derived from an EMBL/GenBank/DDBJ whole genome shotgun (WGS) entry which is preliminary data.</text>
</comment>
<keyword evidence="5" id="KW-1185">Reference proteome</keyword>
<accession>A0A918NY27</accession>